<reference evidence="8 9" key="1">
    <citation type="submission" date="2016-06" db="EMBL/GenBank/DDBJ databases">
        <title>Comparative genomics of the ectomycorrhizal sister species Rhizopogon vinicolor and Rhizopogon vesiculosus (Basidiomycota: Boletales) reveals a divergence of the mating type B locus.</title>
        <authorList>
            <consortium name="DOE Joint Genome Institute"/>
            <person name="Mujic A.B."/>
            <person name="Kuo A."/>
            <person name="Tritt A."/>
            <person name="Lipzen A."/>
            <person name="Chen C."/>
            <person name="Johnson J."/>
            <person name="Sharma A."/>
            <person name="Barry K."/>
            <person name="Grigoriev I.V."/>
            <person name="Spatafora J.W."/>
        </authorList>
    </citation>
    <scope>NUCLEOTIDE SEQUENCE [LARGE SCALE GENOMIC DNA]</scope>
    <source>
        <strain evidence="8 9">AM-OR11-026</strain>
    </source>
</reference>
<feature type="disulfide bond" evidence="4">
    <location>
        <begin position="134"/>
        <end position="138"/>
    </location>
</feature>
<evidence type="ECO:0000256" key="3">
    <source>
        <dbReference type="PIRSR" id="PIRSR601461-1"/>
    </source>
</evidence>
<organism evidence="8 9">
    <name type="scientific">Rhizopogon vinicolor AM-OR11-026</name>
    <dbReference type="NCBI Taxonomy" id="1314800"/>
    <lineage>
        <taxon>Eukaryota</taxon>
        <taxon>Fungi</taxon>
        <taxon>Dikarya</taxon>
        <taxon>Basidiomycota</taxon>
        <taxon>Agaricomycotina</taxon>
        <taxon>Agaricomycetes</taxon>
        <taxon>Agaricomycetidae</taxon>
        <taxon>Boletales</taxon>
        <taxon>Suillineae</taxon>
        <taxon>Rhizopogonaceae</taxon>
        <taxon>Rhizopogon</taxon>
    </lineage>
</organism>
<sequence>MQLAHTFSSLFALVSLAVGSPSLQPKDLNTRALRLPLERRNNQVSMEGLRMQLEQIPAKYHRGFAAYEANTGHAHPLSKNASLKQRKRDAGDVPLTAEGANLWYASISVGSPAQAFTVDIDTGSSDIFLPSVDCGVSCDGHNKYDPSNSSTAVNLGRPFVLAYLTGNVEGEQFSDNVAIGGYTAVGQTLGAATVYSPTFSSTTFIPDGLAGFAFEDLSVYPASPLFQTLVQSGQLPEAVFGVKLSTTAGASELYVGGTNTALYQQDTLTYTPVTLPAYWQVTLDQVSRAGVQVGPSEAVSVIDTGTSLIVTDTATAASYYNDIPGAILQDSSEGLYSIPCDIIENYAPTLTFGGRPFTVSGKTFNLGPIEDGSSDCLAGIGASSGVDYWVVGDVFLQNVYSVFDMDQLRVGFAELA</sequence>
<keyword evidence="5" id="KW-0378">Hydrolase</keyword>
<keyword evidence="2 5" id="KW-0064">Aspartyl protease</keyword>
<keyword evidence="5 8" id="KW-0645">Protease</keyword>
<dbReference type="FunFam" id="2.40.70.10:FF:000008">
    <property type="entry name" value="Cathepsin D"/>
    <property type="match status" value="1"/>
</dbReference>
<dbReference type="InterPro" id="IPR021109">
    <property type="entry name" value="Peptidase_aspartic_dom_sf"/>
</dbReference>
<dbReference type="GO" id="GO:0004190">
    <property type="term" value="F:aspartic-type endopeptidase activity"/>
    <property type="evidence" value="ECO:0007669"/>
    <property type="project" value="UniProtKB-KW"/>
</dbReference>
<feature type="chain" id="PRO_5008597379" evidence="6">
    <location>
        <begin position="20"/>
        <end position="416"/>
    </location>
</feature>
<dbReference type="InterPro" id="IPR033121">
    <property type="entry name" value="PEPTIDASE_A1"/>
</dbReference>
<keyword evidence="9" id="KW-1185">Reference proteome</keyword>
<dbReference type="InterPro" id="IPR001461">
    <property type="entry name" value="Aspartic_peptidase_A1"/>
</dbReference>
<dbReference type="AlphaFoldDB" id="A0A1B7MLE3"/>
<feature type="active site" evidence="3">
    <location>
        <position position="121"/>
    </location>
</feature>
<keyword evidence="6" id="KW-0732">Signal</keyword>
<evidence type="ECO:0000256" key="4">
    <source>
        <dbReference type="PIRSR" id="PIRSR601461-2"/>
    </source>
</evidence>
<dbReference type="Proteomes" id="UP000092154">
    <property type="component" value="Unassembled WGS sequence"/>
</dbReference>
<dbReference type="EMBL" id="KV448773">
    <property type="protein sequence ID" value="OAX33412.1"/>
    <property type="molecule type" value="Genomic_DNA"/>
</dbReference>
<dbReference type="InterPro" id="IPR034164">
    <property type="entry name" value="Pepsin-like_dom"/>
</dbReference>
<dbReference type="InParanoid" id="A0A1B7MLE3"/>
<proteinExistence type="inferred from homology"/>
<evidence type="ECO:0000256" key="5">
    <source>
        <dbReference type="RuleBase" id="RU000454"/>
    </source>
</evidence>
<evidence type="ECO:0000256" key="6">
    <source>
        <dbReference type="SAM" id="SignalP"/>
    </source>
</evidence>
<dbReference type="PROSITE" id="PS51767">
    <property type="entry name" value="PEPTIDASE_A1"/>
    <property type="match status" value="1"/>
</dbReference>
<feature type="disulfide bond" evidence="4">
    <location>
        <begin position="340"/>
        <end position="376"/>
    </location>
</feature>
<dbReference type="CDD" id="cd05471">
    <property type="entry name" value="pepsin_like"/>
    <property type="match status" value="1"/>
</dbReference>
<feature type="domain" description="Peptidase A1" evidence="7">
    <location>
        <begin position="103"/>
        <end position="413"/>
    </location>
</feature>
<dbReference type="Pfam" id="PF00026">
    <property type="entry name" value="Asp"/>
    <property type="match status" value="1"/>
</dbReference>
<dbReference type="InterPro" id="IPR001969">
    <property type="entry name" value="Aspartic_peptidase_AS"/>
</dbReference>
<dbReference type="STRING" id="1314800.A0A1B7MLE3"/>
<evidence type="ECO:0000256" key="2">
    <source>
        <dbReference type="ARBA" id="ARBA00022750"/>
    </source>
</evidence>
<accession>A0A1B7MLE3</accession>
<evidence type="ECO:0000313" key="8">
    <source>
        <dbReference type="EMBL" id="OAX33412.1"/>
    </source>
</evidence>
<comment type="similarity">
    <text evidence="1 5">Belongs to the peptidase A1 family.</text>
</comment>
<dbReference type="OrthoDB" id="15189at2759"/>
<dbReference type="PANTHER" id="PTHR47966:SF51">
    <property type="entry name" value="BETA-SITE APP-CLEAVING ENZYME, ISOFORM A-RELATED"/>
    <property type="match status" value="1"/>
</dbReference>
<keyword evidence="4" id="KW-1015">Disulfide bond</keyword>
<dbReference type="PRINTS" id="PR00792">
    <property type="entry name" value="PEPSIN"/>
</dbReference>
<protein>
    <submittedName>
        <fullName evidence="8">Acid protease</fullName>
    </submittedName>
</protein>
<feature type="active site" evidence="3">
    <location>
        <position position="303"/>
    </location>
</feature>
<gene>
    <name evidence="8" type="ORF">K503DRAFT_804380</name>
</gene>
<dbReference type="Gene3D" id="2.40.70.10">
    <property type="entry name" value="Acid Proteases"/>
    <property type="match status" value="2"/>
</dbReference>
<evidence type="ECO:0000256" key="1">
    <source>
        <dbReference type="ARBA" id="ARBA00007447"/>
    </source>
</evidence>
<evidence type="ECO:0000313" key="9">
    <source>
        <dbReference type="Proteomes" id="UP000092154"/>
    </source>
</evidence>
<dbReference type="GO" id="GO:0006508">
    <property type="term" value="P:proteolysis"/>
    <property type="evidence" value="ECO:0007669"/>
    <property type="project" value="UniProtKB-KW"/>
</dbReference>
<evidence type="ECO:0000259" key="7">
    <source>
        <dbReference type="PROSITE" id="PS51767"/>
    </source>
</evidence>
<dbReference type="PROSITE" id="PS00141">
    <property type="entry name" value="ASP_PROTEASE"/>
    <property type="match status" value="1"/>
</dbReference>
<feature type="signal peptide" evidence="6">
    <location>
        <begin position="1"/>
        <end position="19"/>
    </location>
</feature>
<name>A0A1B7MLE3_9AGAM</name>
<dbReference type="PANTHER" id="PTHR47966">
    <property type="entry name" value="BETA-SITE APP-CLEAVING ENZYME, ISOFORM A-RELATED"/>
    <property type="match status" value="1"/>
</dbReference>
<dbReference type="SUPFAM" id="SSF50630">
    <property type="entry name" value="Acid proteases"/>
    <property type="match status" value="1"/>
</dbReference>